<feature type="compositionally biased region" description="Acidic residues" evidence="1">
    <location>
        <begin position="77"/>
        <end position="87"/>
    </location>
</feature>
<dbReference type="Proteomes" id="UP000623608">
    <property type="component" value="Unassembled WGS sequence"/>
</dbReference>
<keyword evidence="5" id="KW-1185">Reference proteome</keyword>
<evidence type="ECO:0000256" key="1">
    <source>
        <dbReference type="SAM" id="MobiDB-lite"/>
    </source>
</evidence>
<dbReference type="EMBL" id="BOMY01000055">
    <property type="protein sequence ID" value="GIF25877.1"/>
    <property type="molecule type" value="Genomic_DNA"/>
</dbReference>
<evidence type="ECO:0000256" key="2">
    <source>
        <dbReference type="SAM" id="SignalP"/>
    </source>
</evidence>
<protein>
    <recommendedName>
        <fullName evidence="3">SCP domain-containing protein</fullName>
    </recommendedName>
</protein>
<keyword evidence="2" id="KW-0732">Signal</keyword>
<dbReference type="PANTHER" id="PTHR31157:SF1">
    <property type="entry name" value="SCP DOMAIN-CONTAINING PROTEIN"/>
    <property type="match status" value="1"/>
</dbReference>
<dbReference type="Pfam" id="PF00188">
    <property type="entry name" value="CAP"/>
    <property type="match status" value="1"/>
</dbReference>
<dbReference type="InterPro" id="IPR035940">
    <property type="entry name" value="CAP_sf"/>
</dbReference>
<organism evidence="4 5">
    <name type="scientific">Paractinoplanes tereljensis</name>
    <dbReference type="NCBI Taxonomy" id="571912"/>
    <lineage>
        <taxon>Bacteria</taxon>
        <taxon>Bacillati</taxon>
        <taxon>Actinomycetota</taxon>
        <taxon>Actinomycetes</taxon>
        <taxon>Micromonosporales</taxon>
        <taxon>Micromonosporaceae</taxon>
        <taxon>Paractinoplanes</taxon>
    </lineage>
</organism>
<dbReference type="CDD" id="cd05379">
    <property type="entry name" value="CAP_bacterial"/>
    <property type="match status" value="1"/>
</dbReference>
<feature type="signal peptide" evidence="2">
    <location>
        <begin position="1"/>
        <end position="25"/>
    </location>
</feature>
<name>A0A919NY97_9ACTN</name>
<proteinExistence type="predicted"/>
<dbReference type="SUPFAM" id="SSF55797">
    <property type="entry name" value="PR-1-like"/>
    <property type="match status" value="1"/>
</dbReference>
<feature type="compositionally biased region" description="Acidic residues" evidence="1">
    <location>
        <begin position="51"/>
        <end position="70"/>
    </location>
</feature>
<dbReference type="InterPro" id="IPR014044">
    <property type="entry name" value="CAP_dom"/>
</dbReference>
<dbReference type="RefSeq" id="WP_203813691.1">
    <property type="nucleotide sequence ID" value="NZ_BOMY01000055.1"/>
</dbReference>
<evidence type="ECO:0000259" key="3">
    <source>
        <dbReference type="Pfam" id="PF00188"/>
    </source>
</evidence>
<evidence type="ECO:0000313" key="4">
    <source>
        <dbReference type="EMBL" id="GIF25877.1"/>
    </source>
</evidence>
<accession>A0A919NY97</accession>
<feature type="compositionally biased region" description="Low complexity" evidence="1">
    <location>
        <begin position="121"/>
        <end position="137"/>
    </location>
</feature>
<feature type="domain" description="SCP" evidence="3">
    <location>
        <begin position="178"/>
        <end position="294"/>
    </location>
</feature>
<sequence>MRKPLVVVCAAASAMLLGGGVLATAAGASETPDEPFGFSMPSLWGWPQFGDDSDDTGDFVDDADDVDEEPVVGNADDAGDGSVVEDPDAVRDGDGDPDDPDAVRETPDAEPERPEPRDQNRVAAAPQRPAAQQPKRQTLGFAQQPATAADGLLATARQDVTRADVSSSPYARWQQQILTLVNQNRRRGGCDAVAVDRRLIEAANEHAADMARRDYFAHESPDGDSAGDRVSEAGYRWKRYGENIARGADSPFEVVDGWMHSPAHRENIMDCRLHQMGAGLAVTRDRTTYWVQDFATPQS</sequence>
<dbReference type="Gene3D" id="3.40.33.10">
    <property type="entry name" value="CAP"/>
    <property type="match status" value="1"/>
</dbReference>
<feature type="chain" id="PRO_5038339818" description="SCP domain-containing protein" evidence="2">
    <location>
        <begin position="26"/>
        <end position="299"/>
    </location>
</feature>
<feature type="compositionally biased region" description="Basic and acidic residues" evidence="1">
    <location>
        <begin position="101"/>
        <end position="120"/>
    </location>
</feature>
<evidence type="ECO:0000313" key="5">
    <source>
        <dbReference type="Proteomes" id="UP000623608"/>
    </source>
</evidence>
<comment type="caution">
    <text evidence="4">The sequence shown here is derived from an EMBL/GenBank/DDBJ whole genome shotgun (WGS) entry which is preliminary data.</text>
</comment>
<gene>
    <name evidence="4" type="ORF">Ate02nite_86070</name>
</gene>
<dbReference type="PANTHER" id="PTHR31157">
    <property type="entry name" value="SCP DOMAIN-CONTAINING PROTEIN"/>
    <property type="match status" value="1"/>
</dbReference>
<dbReference type="AlphaFoldDB" id="A0A919NY97"/>
<feature type="region of interest" description="Disordered" evidence="1">
    <location>
        <begin position="33"/>
        <end position="139"/>
    </location>
</feature>
<reference evidence="4" key="1">
    <citation type="submission" date="2021-01" db="EMBL/GenBank/DDBJ databases">
        <title>Whole genome shotgun sequence of Actinoplanes tereljensis NBRC 105297.</title>
        <authorList>
            <person name="Komaki H."/>
            <person name="Tamura T."/>
        </authorList>
    </citation>
    <scope>NUCLEOTIDE SEQUENCE</scope>
    <source>
        <strain evidence="4">NBRC 105297</strain>
    </source>
</reference>